<dbReference type="PROSITE" id="PS50088">
    <property type="entry name" value="ANK_REPEAT"/>
    <property type="match status" value="1"/>
</dbReference>
<keyword evidence="1" id="KW-0677">Repeat</keyword>
<dbReference type="InterPro" id="IPR036770">
    <property type="entry name" value="Ankyrin_rpt-contain_sf"/>
</dbReference>
<evidence type="ECO:0008006" key="6">
    <source>
        <dbReference type="Google" id="ProtNLM"/>
    </source>
</evidence>
<evidence type="ECO:0000256" key="3">
    <source>
        <dbReference type="PROSITE-ProRule" id="PRU00023"/>
    </source>
</evidence>
<dbReference type="PROSITE" id="PS50297">
    <property type="entry name" value="ANK_REP_REGION"/>
    <property type="match status" value="1"/>
</dbReference>
<evidence type="ECO:0000256" key="2">
    <source>
        <dbReference type="ARBA" id="ARBA00023043"/>
    </source>
</evidence>
<accession>A0ABR4G3H3</accession>
<feature type="repeat" description="ANK" evidence="3">
    <location>
        <begin position="197"/>
        <end position="222"/>
    </location>
</feature>
<gene>
    <name evidence="4" type="ORF">BJX66DRAFT_338746</name>
</gene>
<keyword evidence="2 3" id="KW-0040">ANK repeat</keyword>
<reference evidence="4 5" key="1">
    <citation type="submission" date="2024-07" db="EMBL/GenBank/DDBJ databases">
        <title>Section-level genome sequencing and comparative genomics of Aspergillus sections Usti and Cavernicolus.</title>
        <authorList>
            <consortium name="Lawrence Berkeley National Laboratory"/>
            <person name="Nybo J.L."/>
            <person name="Vesth T.C."/>
            <person name="Theobald S."/>
            <person name="Frisvad J.C."/>
            <person name="Larsen T.O."/>
            <person name="Kjaerboelling I."/>
            <person name="Rothschild-Mancinelli K."/>
            <person name="Lyhne E.K."/>
            <person name="Kogle M.E."/>
            <person name="Barry K."/>
            <person name="Clum A."/>
            <person name="Na H."/>
            <person name="Ledsgaard L."/>
            <person name="Lin J."/>
            <person name="Lipzen A."/>
            <person name="Kuo A."/>
            <person name="Riley R."/>
            <person name="Mondo S."/>
            <person name="Labutti K."/>
            <person name="Haridas S."/>
            <person name="Pangalinan J."/>
            <person name="Salamov A.A."/>
            <person name="Simmons B.A."/>
            <person name="Magnuson J.K."/>
            <person name="Chen J."/>
            <person name="Drula E."/>
            <person name="Henrissat B."/>
            <person name="Wiebenga A."/>
            <person name="Lubbers R.J."/>
            <person name="Gomes A.C."/>
            <person name="Makela M.R."/>
            <person name="Stajich J."/>
            <person name="Grigoriev I.V."/>
            <person name="Mortensen U.H."/>
            <person name="De Vries R.P."/>
            <person name="Baker S.E."/>
            <person name="Andersen M.R."/>
        </authorList>
    </citation>
    <scope>NUCLEOTIDE SEQUENCE [LARGE SCALE GENOMIC DNA]</scope>
    <source>
        <strain evidence="4 5">CBS 209.92</strain>
    </source>
</reference>
<name>A0ABR4G3H3_9EURO</name>
<comment type="caution">
    <text evidence="4">The sequence shown here is derived from an EMBL/GenBank/DDBJ whole genome shotgun (WGS) entry which is preliminary data.</text>
</comment>
<organism evidence="4 5">
    <name type="scientific">Aspergillus keveii</name>
    <dbReference type="NCBI Taxonomy" id="714993"/>
    <lineage>
        <taxon>Eukaryota</taxon>
        <taxon>Fungi</taxon>
        <taxon>Dikarya</taxon>
        <taxon>Ascomycota</taxon>
        <taxon>Pezizomycotina</taxon>
        <taxon>Eurotiomycetes</taxon>
        <taxon>Eurotiomycetidae</taxon>
        <taxon>Eurotiales</taxon>
        <taxon>Aspergillaceae</taxon>
        <taxon>Aspergillus</taxon>
        <taxon>Aspergillus subgen. Nidulantes</taxon>
    </lineage>
</organism>
<protein>
    <recommendedName>
        <fullName evidence="6">Ankyrin repeat-containing protein</fullName>
    </recommendedName>
</protein>
<dbReference type="Pfam" id="PF12796">
    <property type="entry name" value="Ank_2"/>
    <property type="match status" value="1"/>
</dbReference>
<dbReference type="PANTHER" id="PTHR24126:SF14">
    <property type="entry name" value="ANK_REP_REGION DOMAIN-CONTAINING PROTEIN"/>
    <property type="match status" value="1"/>
</dbReference>
<proteinExistence type="predicted"/>
<dbReference type="InterPro" id="IPR002110">
    <property type="entry name" value="Ankyrin_rpt"/>
</dbReference>
<sequence length="340" mass="38696">MLIFSDLSVPVWSAPFPIPANAPADIYAWKCLTGWKREITSLLLVSKSWCHNIRQSIIFNNPIEKLICSAPENLVYDGITFLLQRPQSQQLQKTVFCSTCKESISFLDELLIRATQRALLSCMELLFNAGANASLRIPLVCIGLVSLAQIDEQSWVAIREDAGETRHEKKFAVLRLLLAYNAATELTSVVQTYDETYNNTPLAYAIRNGWVDIAELLLQHGAAYPSEIHNEYAPLEPLRYCAWRGQEEMLRMLFRNGVTMDNSRYEYYGPEEGIYSQEEHPLEWAISSGDLGTVRLLLEMGARTRDMEATVMWHTKDSSEEMKRLVEGYIQGSPRDSSER</sequence>
<evidence type="ECO:0000313" key="5">
    <source>
        <dbReference type="Proteomes" id="UP001610563"/>
    </source>
</evidence>
<dbReference type="EMBL" id="JBFTWV010000056">
    <property type="protein sequence ID" value="KAL2793571.1"/>
    <property type="molecule type" value="Genomic_DNA"/>
</dbReference>
<evidence type="ECO:0000313" key="4">
    <source>
        <dbReference type="EMBL" id="KAL2793571.1"/>
    </source>
</evidence>
<dbReference type="Proteomes" id="UP001610563">
    <property type="component" value="Unassembled WGS sequence"/>
</dbReference>
<keyword evidence="5" id="KW-1185">Reference proteome</keyword>
<dbReference type="Gene3D" id="1.25.40.20">
    <property type="entry name" value="Ankyrin repeat-containing domain"/>
    <property type="match status" value="1"/>
</dbReference>
<dbReference type="SUPFAM" id="SSF48403">
    <property type="entry name" value="Ankyrin repeat"/>
    <property type="match status" value="1"/>
</dbReference>
<dbReference type="SMART" id="SM00248">
    <property type="entry name" value="ANK"/>
    <property type="match status" value="4"/>
</dbReference>
<dbReference type="PANTHER" id="PTHR24126">
    <property type="entry name" value="ANKYRIN REPEAT, PH AND SEC7 DOMAIN CONTAINING PROTEIN SECG-RELATED"/>
    <property type="match status" value="1"/>
</dbReference>
<evidence type="ECO:0000256" key="1">
    <source>
        <dbReference type="ARBA" id="ARBA00022737"/>
    </source>
</evidence>